<protein>
    <submittedName>
        <fullName evidence="1">Uncharacterized protein</fullName>
    </submittedName>
</protein>
<keyword evidence="2" id="KW-1185">Reference proteome</keyword>
<evidence type="ECO:0000313" key="1">
    <source>
        <dbReference type="EMBL" id="KAI4304931.1"/>
    </source>
</evidence>
<proteinExistence type="predicted"/>
<dbReference type="Proteomes" id="UP001057402">
    <property type="component" value="Chromosome 12"/>
</dbReference>
<name>A0ACB9L544_9MYRT</name>
<evidence type="ECO:0000313" key="2">
    <source>
        <dbReference type="Proteomes" id="UP001057402"/>
    </source>
</evidence>
<sequence length="239" mass="26325">MNPLKHDTFMRVRKNGFLTFPYYAGGINRREDPFRPVPFPARPHQLLLPPSRPLSSPFLHPHPPLHPGTIFFSGFSKSGFVARKISTTLVSLDVPSSFPSPLDALHGDIGALSSRNVLVLLSKSGSSEELLCLAPFDGDRGAMLVSITSSQGSLLDQYCDLSVFLPLKRELCPFNLSPVTSAAIRMVFGDTVIVALMRARNLIKEVYATNHPTGRINKSLVFKISPFYPCLNLLAFKSD</sequence>
<reference evidence="2" key="1">
    <citation type="journal article" date="2023" name="Front. Plant Sci.">
        <title>Chromosomal-level genome assembly of Melastoma candidum provides insights into trichome evolution.</title>
        <authorList>
            <person name="Zhong Y."/>
            <person name="Wu W."/>
            <person name="Sun C."/>
            <person name="Zou P."/>
            <person name="Liu Y."/>
            <person name="Dai S."/>
            <person name="Zhou R."/>
        </authorList>
    </citation>
    <scope>NUCLEOTIDE SEQUENCE [LARGE SCALE GENOMIC DNA]</scope>
</reference>
<comment type="caution">
    <text evidence="1">The sequence shown here is derived from an EMBL/GenBank/DDBJ whole genome shotgun (WGS) entry which is preliminary data.</text>
</comment>
<organism evidence="1 2">
    <name type="scientific">Melastoma candidum</name>
    <dbReference type="NCBI Taxonomy" id="119954"/>
    <lineage>
        <taxon>Eukaryota</taxon>
        <taxon>Viridiplantae</taxon>
        <taxon>Streptophyta</taxon>
        <taxon>Embryophyta</taxon>
        <taxon>Tracheophyta</taxon>
        <taxon>Spermatophyta</taxon>
        <taxon>Magnoliopsida</taxon>
        <taxon>eudicotyledons</taxon>
        <taxon>Gunneridae</taxon>
        <taxon>Pentapetalae</taxon>
        <taxon>rosids</taxon>
        <taxon>malvids</taxon>
        <taxon>Myrtales</taxon>
        <taxon>Melastomataceae</taxon>
        <taxon>Melastomatoideae</taxon>
        <taxon>Melastomateae</taxon>
        <taxon>Melastoma</taxon>
    </lineage>
</organism>
<dbReference type="EMBL" id="CM042891">
    <property type="protein sequence ID" value="KAI4304931.1"/>
    <property type="molecule type" value="Genomic_DNA"/>
</dbReference>
<accession>A0ACB9L544</accession>
<gene>
    <name evidence="1" type="ORF">MLD38_040387</name>
</gene>